<evidence type="ECO:0000313" key="1">
    <source>
        <dbReference type="EMBL" id="EDP95871.1"/>
    </source>
</evidence>
<accession>A9E0J2</accession>
<dbReference type="EMBL" id="ABIB01000006">
    <property type="protein sequence ID" value="EDP95871.1"/>
    <property type="molecule type" value="Genomic_DNA"/>
</dbReference>
<dbReference type="Proteomes" id="UP000002945">
    <property type="component" value="Unassembled WGS sequence"/>
</dbReference>
<organism evidence="1 2">
    <name type="scientific">Kordia algicida OT-1</name>
    <dbReference type="NCBI Taxonomy" id="391587"/>
    <lineage>
        <taxon>Bacteria</taxon>
        <taxon>Pseudomonadati</taxon>
        <taxon>Bacteroidota</taxon>
        <taxon>Flavobacteriia</taxon>
        <taxon>Flavobacteriales</taxon>
        <taxon>Flavobacteriaceae</taxon>
        <taxon>Kordia</taxon>
    </lineage>
</organism>
<reference evidence="1 2" key="1">
    <citation type="journal article" date="2011" name="J. Bacteriol.">
        <title>Genome sequence of the algicidal bacterium Kordia algicida OT-1.</title>
        <authorList>
            <person name="Lee H.S."/>
            <person name="Kang S.G."/>
            <person name="Kwon K.K."/>
            <person name="Lee J.H."/>
            <person name="Kim S.J."/>
        </authorList>
    </citation>
    <scope>NUCLEOTIDE SEQUENCE [LARGE SCALE GENOMIC DNA]</scope>
    <source>
        <strain evidence="1 2">OT-1</strain>
    </source>
</reference>
<dbReference type="HOGENOM" id="CLU_3026369_0_0_10"/>
<name>A9E0J2_9FLAO</name>
<evidence type="ECO:0000313" key="2">
    <source>
        <dbReference type="Proteomes" id="UP000002945"/>
    </source>
</evidence>
<gene>
    <name evidence="1" type="ORF">KAOT1_05687</name>
</gene>
<protein>
    <submittedName>
        <fullName evidence="1">Uncharacterized protein</fullName>
    </submittedName>
</protein>
<sequence length="55" mass="5825">MKKQQIKSLSLEKSVISKLNSEKAKGGGVSGACTSSVNLHECYFACPESVYTPCG</sequence>
<comment type="caution">
    <text evidence="1">The sequence shown here is derived from an EMBL/GenBank/DDBJ whole genome shotgun (WGS) entry which is preliminary data.</text>
</comment>
<keyword evidence="2" id="KW-1185">Reference proteome</keyword>
<dbReference type="STRING" id="391587.KAOT1_05687"/>
<dbReference type="OrthoDB" id="1453231at2"/>
<dbReference type="AlphaFoldDB" id="A9E0J2"/>
<proteinExistence type="predicted"/>
<dbReference type="RefSeq" id="WP_007093706.1">
    <property type="nucleotide sequence ID" value="NZ_CP142125.1"/>
</dbReference>